<dbReference type="PRINTS" id="PR01653">
    <property type="entry name" value="TCTPROTEIN"/>
</dbReference>
<dbReference type="InterPro" id="IPR018105">
    <property type="entry name" value="Translational_control_tumour_p"/>
</dbReference>
<name>A0A9P9WF92_9PEZI</name>
<comment type="caution">
    <text evidence="4">The sequence shown here is derived from an EMBL/GenBank/DDBJ whole genome shotgun (WGS) entry which is preliminary data.</text>
</comment>
<dbReference type="OrthoDB" id="10248936at2759"/>
<dbReference type="PANTHER" id="PTHR11991:SF0">
    <property type="entry name" value="TRANSLATIONALLY-CONTROLLED TUMOR PROTEIN"/>
    <property type="match status" value="1"/>
</dbReference>
<dbReference type="InterPro" id="IPR011057">
    <property type="entry name" value="Mss4-like_sf"/>
</dbReference>
<accession>A0A9P9WF92</accession>
<comment type="similarity">
    <text evidence="2">Belongs to the TCTP family.</text>
</comment>
<evidence type="ECO:0000259" key="3">
    <source>
        <dbReference type="PROSITE" id="PS51797"/>
    </source>
</evidence>
<evidence type="ECO:0000256" key="1">
    <source>
        <dbReference type="ARBA" id="ARBA00014759"/>
    </source>
</evidence>
<dbReference type="PROSITE" id="PS51797">
    <property type="entry name" value="TCTP_3"/>
    <property type="match status" value="1"/>
</dbReference>
<dbReference type="SUPFAM" id="SSF51316">
    <property type="entry name" value="Mss4-like"/>
    <property type="match status" value="1"/>
</dbReference>
<dbReference type="Proteomes" id="UP000829685">
    <property type="component" value="Unassembled WGS sequence"/>
</dbReference>
<dbReference type="GO" id="GO:0005509">
    <property type="term" value="F:calcium ion binding"/>
    <property type="evidence" value="ECO:0007669"/>
    <property type="project" value="TreeGrafter"/>
</dbReference>
<gene>
    <name evidence="4" type="ORF">JX265_010108</name>
</gene>
<dbReference type="InterPro" id="IPR011323">
    <property type="entry name" value="Mss4/transl-control_tumour"/>
</dbReference>
<evidence type="ECO:0000313" key="4">
    <source>
        <dbReference type="EMBL" id="KAI1860184.1"/>
    </source>
</evidence>
<feature type="domain" description="TCTP" evidence="3">
    <location>
        <begin position="1"/>
        <end position="172"/>
    </location>
</feature>
<organism evidence="4 5">
    <name type="scientific">Neoarthrinium moseri</name>
    <dbReference type="NCBI Taxonomy" id="1658444"/>
    <lineage>
        <taxon>Eukaryota</taxon>
        <taxon>Fungi</taxon>
        <taxon>Dikarya</taxon>
        <taxon>Ascomycota</taxon>
        <taxon>Pezizomycotina</taxon>
        <taxon>Sordariomycetes</taxon>
        <taxon>Xylariomycetidae</taxon>
        <taxon>Amphisphaeriales</taxon>
        <taxon>Apiosporaceae</taxon>
        <taxon>Neoarthrinium</taxon>
    </lineage>
</organism>
<dbReference type="EMBL" id="JAFIMR010000032">
    <property type="protein sequence ID" value="KAI1860184.1"/>
    <property type="molecule type" value="Genomic_DNA"/>
</dbReference>
<dbReference type="InterPro" id="IPR034737">
    <property type="entry name" value="TCTP"/>
</dbReference>
<dbReference type="Pfam" id="PF00838">
    <property type="entry name" value="TCTP"/>
    <property type="match status" value="1"/>
</dbReference>
<proteinExistence type="inferred from homology"/>
<keyword evidence="5" id="KW-1185">Reference proteome</keyword>
<dbReference type="Gene3D" id="2.170.150.10">
    <property type="entry name" value="Metal Binding Protein, Guanine Nucleotide Exchange Factor, Chain A"/>
    <property type="match status" value="1"/>
</dbReference>
<evidence type="ECO:0000313" key="5">
    <source>
        <dbReference type="Proteomes" id="UP000829685"/>
    </source>
</evidence>
<reference evidence="4" key="1">
    <citation type="submission" date="2021-03" db="EMBL/GenBank/DDBJ databases">
        <title>Revisited historic fungal species revealed as producer of novel bioactive compounds through whole genome sequencing and comparative genomics.</title>
        <authorList>
            <person name="Vignolle G.A."/>
            <person name="Hochenegger N."/>
            <person name="Mach R.L."/>
            <person name="Mach-Aigner A.R."/>
            <person name="Javad Rahimi M."/>
            <person name="Salim K.A."/>
            <person name="Chan C.M."/>
            <person name="Lim L.B.L."/>
            <person name="Cai F."/>
            <person name="Druzhinina I.S."/>
            <person name="U'Ren J.M."/>
            <person name="Derntl C."/>
        </authorList>
    </citation>
    <scope>NUCLEOTIDE SEQUENCE</scope>
    <source>
        <strain evidence="4">TUCIM 5799</strain>
    </source>
</reference>
<dbReference type="GO" id="GO:0005737">
    <property type="term" value="C:cytoplasm"/>
    <property type="evidence" value="ECO:0007669"/>
    <property type="project" value="TreeGrafter"/>
</dbReference>
<dbReference type="PANTHER" id="PTHR11991">
    <property type="entry name" value="TRANSLATIONALLY CONTROLLED TUMOR PROTEIN-RELATED"/>
    <property type="match status" value="1"/>
</dbReference>
<protein>
    <recommendedName>
        <fullName evidence="1">Translationally-controlled tumor protein homolog</fullName>
    </recommendedName>
</protein>
<evidence type="ECO:0000256" key="2">
    <source>
        <dbReference type="PROSITE-ProRule" id="PRU01133"/>
    </source>
</evidence>
<sequence length="172" mass="19218">MIIFKDISNGSELLSDSFPLKEIDGILYEADCAMIQVGGESFDTGANASAEEAGEDVEDGVQKVNNIIHTFQLQEIPLGKADYKNHVKSFIKKVKKHMDETGASDAEKDAFKTKGQAFIMKVLKNFDDYECYVGEAGPTEDDDQQVVLLNYREDGTTPYFTFWKHGLSEMKV</sequence>
<dbReference type="AlphaFoldDB" id="A0A9P9WF92"/>